<evidence type="ECO:0000313" key="2">
    <source>
        <dbReference type="EMBL" id="CAK0887747.1"/>
    </source>
</evidence>
<feature type="compositionally biased region" description="Acidic residues" evidence="1">
    <location>
        <begin position="101"/>
        <end position="117"/>
    </location>
</feature>
<sequence>MEDKCGGRMVAEVVKDMLAPPGDIPEAMKERLRLIHSIPFSAILTTNFDSFLPGVPAASPSSKTVMRKILRGSPLSLSEQIMREIMMAESVKESLGTDLFGFDDDEDEEGEDDDCGDTDMTLQKRFEAMSSAILEHDGDGEEKAESEDSDCDSEDDYDPAEDIGPTPIIQLHGSVASDEWLEEPGLAFTREGYRKLLHGNEAYTKFMTSLMAAKTILYMGFSFSDEYLNEMRSSVMMMMQQHEDGEEKKEKPIAYGIGINIECFRDRVLQ</sequence>
<feature type="region of interest" description="Disordered" evidence="1">
    <location>
        <begin position="98"/>
        <end position="118"/>
    </location>
</feature>
<feature type="region of interest" description="Disordered" evidence="1">
    <location>
        <begin position="135"/>
        <end position="167"/>
    </location>
</feature>
<keyword evidence="3" id="KW-1185">Reference proteome</keyword>
<evidence type="ECO:0000313" key="3">
    <source>
        <dbReference type="Proteomes" id="UP001189429"/>
    </source>
</evidence>
<accession>A0ABN9WMB5</accession>
<reference evidence="2" key="1">
    <citation type="submission" date="2023-10" db="EMBL/GenBank/DDBJ databases">
        <authorList>
            <person name="Chen Y."/>
            <person name="Shah S."/>
            <person name="Dougan E. K."/>
            <person name="Thang M."/>
            <person name="Chan C."/>
        </authorList>
    </citation>
    <scope>NUCLEOTIDE SEQUENCE [LARGE SCALE GENOMIC DNA]</scope>
</reference>
<gene>
    <name evidence="2" type="ORF">PCOR1329_LOCUS68721</name>
</gene>
<organism evidence="2 3">
    <name type="scientific">Prorocentrum cordatum</name>
    <dbReference type="NCBI Taxonomy" id="2364126"/>
    <lineage>
        <taxon>Eukaryota</taxon>
        <taxon>Sar</taxon>
        <taxon>Alveolata</taxon>
        <taxon>Dinophyceae</taxon>
        <taxon>Prorocentrales</taxon>
        <taxon>Prorocentraceae</taxon>
        <taxon>Prorocentrum</taxon>
    </lineage>
</organism>
<dbReference type="Proteomes" id="UP001189429">
    <property type="component" value="Unassembled WGS sequence"/>
</dbReference>
<protein>
    <recommendedName>
        <fullName evidence="4">SIR2-like domain-containing protein</fullName>
    </recommendedName>
</protein>
<dbReference type="Pfam" id="PF13289">
    <property type="entry name" value="SIR2_2"/>
    <property type="match status" value="1"/>
</dbReference>
<comment type="caution">
    <text evidence="2">The sequence shown here is derived from an EMBL/GenBank/DDBJ whole genome shotgun (WGS) entry which is preliminary data.</text>
</comment>
<dbReference type="EMBL" id="CAUYUJ010018982">
    <property type="protein sequence ID" value="CAK0887747.1"/>
    <property type="molecule type" value="Genomic_DNA"/>
</dbReference>
<evidence type="ECO:0008006" key="4">
    <source>
        <dbReference type="Google" id="ProtNLM"/>
    </source>
</evidence>
<proteinExistence type="predicted"/>
<feature type="compositionally biased region" description="Acidic residues" evidence="1">
    <location>
        <begin position="144"/>
        <end position="161"/>
    </location>
</feature>
<evidence type="ECO:0000256" key="1">
    <source>
        <dbReference type="SAM" id="MobiDB-lite"/>
    </source>
</evidence>
<name>A0ABN9WMB5_9DINO</name>